<dbReference type="AlphaFoldDB" id="A0A917UMI3"/>
<reference evidence="2" key="2">
    <citation type="submission" date="2020-09" db="EMBL/GenBank/DDBJ databases">
        <authorList>
            <person name="Sun Q."/>
            <person name="Zhou Y."/>
        </authorList>
    </citation>
    <scope>NUCLEOTIDE SEQUENCE</scope>
    <source>
        <strain evidence="2">CGMCC 1.8984</strain>
    </source>
</reference>
<feature type="region of interest" description="Disordered" evidence="1">
    <location>
        <begin position="1"/>
        <end position="64"/>
    </location>
</feature>
<dbReference type="EMBL" id="BMMD01000001">
    <property type="protein sequence ID" value="GGJ68094.1"/>
    <property type="molecule type" value="Genomic_DNA"/>
</dbReference>
<evidence type="ECO:0000313" key="3">
    <source>
        <dbReference type="Proteomes" id="UP000636956"/>
    </source>
</evidence>
<keyword evidence="3" id="KW-1185">Reference proteome</keyword>
<evidence type="ECO:0000313" key="2">
    <source>
        <dbReference type="EMBL" id="GGJ68094.1"/>
    </source>
</evidence>
<evidence type="ECO:0000256" key="1">
    <source>
        <dbReference type="SAM" id="MobiDB-lite"/>
    </source>
</evidence>
<proteinExistence type="predicted"/>
<comment type="caution">
    <text evidence="2">The sequence shown here is derived from an EMBL/GenBank/DDBJ whole genome shotgun (WGS) entry which is preliminary data.</text>
</comment>
<feature type="compositionally biased region" description="Basic and acidic residues" evidence="1">
    <location>
        <begin position="11"/>
        <end position="22"/>
    </location>
</feature>
<gene>
    <name evidence="2" type="ORF">GCM10011372_02340</name>
</gene>
<protein>
    <submittedName>
        <fullName evidence="2">Uncharacterized protein</fullName>
    </submittedName>
</protein>
<sequence>MHVAFGGVGGRGKERGAGREGGDEACEREDMDPGRHCPFAAAPRNGGIGMPRRGVTGGRRARPP</sequence>
<feature type="compositionally biased region" description="Gly residues" evidence="1">
    <location>
        <begin position="1"/>
        <end position="10"/>
    </location>
</feature>
<reference evidence="2" key="1">
    <citation type="journal article" date="2014" name="Int. J. Syst. Evol. Microbiol.">
        <title>Complete genome sequence of Corynebacterium casei LMG S-19264T (=DSM 44701T), isolated from a smear-ripened cheese.</title>
        <authorList>
            <consortium name="US DOE Joint Genome Institute (JGI-PGF)"/>
            <person name="Walter F."/>
            <person name="Albersmeier A."/>
            <person name="Kalinowski J."/>
            <person name="Ruckert C."/>
        </authorList>
    </citation>
    <scope>NUCLEOTIDE SEQUENCE</scope>
    <source>
        <strain evidence="2">CGMCC 1.8984</strain>
    </source>
</reference>
<name>A0A917UMI3_9MICO</name>
<accession>A0A917UMI3</accession>
<dbReference type="Proteomes" id="UP000636956">
    <property type="component" value="Unassembled WGS sequence"/>
</dbReference>
<organism evidence="2 3">
    <name type="scientific">Agromyces bauzanensis</name>
    <dbReference type="NCBI Taxonomy" id="1308924"/>
    <lineage>
        <taxon>Bacteria</taxon>
        <taxon>Bacillati</taxon>
        <taxon>Actinomycetota</taxon>
        <taxon>Actinomycetes</taxon>
        <taxon>Micrococcales</taxon>
        <taxon>Microbacteriaceae</taxon>
        <taxon>Agromyces</taxon>
    </lineage>
</organism>